<accession>A0ABP0ZI86</accession>
<evidence type="ECO:0000256" key="3">
    <source>
        <dbReference type="ARBA" id="ARBA00022801"/>
    </source>
</evidence>
<dbReference type="Gene3D" id="3.40.50.300">
    <property type="entry name" value="P-loop containing nucleotide triphosphate hydrolases"/>
    <property type="match status" value="1"/>
</dbReference>
<dbReference type="Pfam" id="PF05970">
    <property type="entry name" value="PIF1"/>
    <property type="match status" value="1"/>
</dbReference>
<evidence type="ECO:0000313" key="15">
    <source>
        <dbReference type="EMBL" id="CAK9436482.1"/>
    </source>
</evidence>
<feature type="region of interest" description="Disordered" evidence="13">
    <location>
        <begin position="91"/>
        <end position="132"/>
    </location>
</feature>
<feature type="DNA-binding region" evidence="12">
    <location>
        <begin position="632"/>
        <end position="651"/>
    </location>
</feature>
<comment type="cofactor">
    <cofactor evidence="12">
        <name>Mg(2+)</name>
        <dbReference type="ChEBI" id="CHEBI:18420"/>
    </cofactor>
</comment>
<evidence type="ECO:0000256" key="13">
    <source>
        <dbReference type="SAM" id="MobiDB-lite"/>
    </source>
</evidence>
<keyword evidence="5 12" id="KW-0067">ATP-binding</keyword>
<evidence type="ECO:0000256" key="12">
    <source>
        <dbReference type="HAMAP-Rule" id="MF_03176"/>
    </source>
</evidence>
<comment type="catalytic activity">
    <reaction evidence="12">
        <text>ATP + H2O = ADP + phosphate + H(+)</text>
        <dbReference type="Rhea" id="RHEA:13065"/>
        <dbReference type="ChEBI" id="CHEBI:15377"/>
        <dbReference type="ChEBI" id="CHEBI:15378"/>
        <dbReference type="ChEBI" id="CHEBI:30616"/>
        <dbReference type="ChEBI" id="CHEBI:43474"/>
        <dbReference type="ChEBI" id="CHEBI:456216"/>
        <dbReference type="EC" id="5.6.2.3"/>
    </reaction>
</comment>
<comment type="function">
    <text evidence="12">DNA-dependent ATPase and 5'-3' DNA helicase required for the maintenance of both mitochondrial and nuclear genome stability.</text>
</comment>
<dbReference type="Pfam" id="PF21530">
    <property type="entry name" value="Pif1_2B_dom"/>
    <property type="match status" value="1"/>
</dbReference>
<dbReference type="EMBL" id="OZ022405">
    <property type="protein sequence ID" value="CAK9436482.1"/>
    <property type="molecule type" value="Genomic_DNA"/>
</dbReference>
<dbReference type="SMART" id="SM00382">
    <property type="entry name" value="AAA"/>
    <property type="match status" value="1"/>
</dbReference>
<dbReference type="EC" id="5.6.2.3" evidence="12"/>
<feature type="region of interest" description="Disordered" evidence="13">
    <location>
        <begin position="39"/>
        <end position="67"/>
    </location>
</feature>
<comment type="subcellular location">
    <subcellularLocation>
        <location evidence="12">Nucleus</location>
    </subcellularLocation>
    <subcellularLocation>
        <location evidence="12">Mitochondrion</location>
    </subcellularLocation>
</comment>
<keyword evidence="2 12" id="KW-0227">DNA damage</keyword>
<keyword evidence="9 12" id="KW-0234">DNA repair</keyword>
<dbReference type="GeneID" id="92206236"/>
<evidence type="ECO:0000256" key="2">
    <source>
        <dbReference type="ARBA" id="ARBA00022763"/>
    </source>
</evidence>
<evidence type="ECO:0000256" key="6">
    <source>
        <dbReference type="ARBA" id="ARBA00023125"/>
    </source>
</evidence>
<keyword evidence="6 12" id="KW-0238">DNA-binding</keyword>
<dbReference type="InterPro" id="IPR010285">
    <property type="entry name" value="DNA_helicase_pif1-like_DEAD"/>
</dbReference>
<evidence type="ECO:0000256" key="4">
    <source>
        <dbReference type="ARBA" id="ARBA00022806"/>
    </source>
</evidence>
<organism evidence="15 16">
    <name type="scientific">Lodderomyces beijingensis</name>
    <dbReference type="NCBI Taxonomy" id="1775926"/>
    <lineage>
        <taxon>Eukaryota</taxon>
        <taxon>Fungi</taxon>
        <taxon>Dikarya</taxon>
        <taxon>Ascomycota</taxon>
        <taxon>Saccharomycotina</taxon>
        <taxon>Pichiomycetes</taxon>
        <taxon>Debaryomycetaceae</taxon>
        <taxon>Candida/Lodderomyces clade</taxon>
        <taxon>Lodderomyces</taxon>
    </lineage>
</organism>
<evidence type="ECO:0000256" key="8">
    <source>
        <dbReference type="ARBA" id="ARBA00023172"/>
    </source>
</evidence>
<comment type="subunit">
    <text evidence="12">Monomer.</text>
</comment>
<dbReference type="Proteomes" id="UP001497383">
    <property type="component" value="Chromosome 1"/>
</dbReference>
<keyword evidence="16" id="KW-1185">Reference proteome</keyword>
<keyword evidence="3 12" id="KW-0378">Hydrolase</keyword>
<keyword evidence="4 12" id="KW-0347">Helicase</keyword>
<keyword evidence="8 12" id="KW-0233">DNA recombination</keyword>
<gene>
    <name evidence="12" type="primary">PIF1</name>
    <name evidence="15" type="ORF">LODBEIA_P10400</name>
</gene>
<evidence type="ECO:0000256" key="9">
    <source>
        <dbReference type="ARBA" id="ARBA00023204"/>
    </source>
</evidence>
<dbReference type="PANTHER" id="PTHR47642:SF5">
    <property type="entry name" value="ATP-DEPENDENT DNA HELICASE"/>
    <property type="match status" value="1"/>
</dbReference>
<feature type="binding site" evidence="12">
    <location>
        <begin position="205"/>
        <end position="212"/>
    </location>
    <ligand>
        <name>ATP</name>
        <dbReference type="ChEBI" id="CHEBI:30616"/>
    </ligand>
</feature>
<name>A0ABP0ZI86_9ASCO</name>
<reference evidence="15 16" key="1">
    <citation type="submission" date="2024-03" db="EMBL/GenBank/DDBJ databases">
        <authorList>
            <person name="Brejova B."/>
        </authorList>
    </citation>
    <scope>NUCLEOTIDE SEQUENCE [LARGE SCALE GENOMIC DNA]</scope>
    <source>
        <strain evidence="15 16">CBS 14171</strain>
    </source>
</reference>
<feature type="domain" description="AAA+ ATPase" evidence="14">
    <location>
        <begin position="197"/>
        <end position="352"/>
    </location>
</feature>
<dbReference type="InterPro" id="IPR027417">
    <property type="entry name" value="P-loop_NTPase"/>
</dbReference>
<dbReference type="RefSeq" id="XP_066827978.1">
    <property type="nucleotide sequence ID" value="XM_066970885.1"/>
</dbReference>
<keyword evidence="1 12" id="KW-0547">Nucleotide-binding</keyword>
<dbReference type="PANTHER" id="PTHR47642">
    <property type="entry name" value="ATP-DEPENDENT DNA HELICASE"/>
    <property type="match status" value="1"/>
</dbReference>
<sequence>MARKETARAKGQASIERFFSNPNRLRSFEIPPPIIKKSTAKLDRQGSFLSTATDDDNAGFEDEDDMANSSVDTSIEMSNFKSIALNRVLSSSSSSSSHRRGQISPAILQEKKNSSRSINVSTLNDKSPSQLNEARSASFAKRTASDFLENADFDGLARKLQRTQEKQQTVDAASTHLSQDTYLSDEQLDVIDAAVNRKLNIFYTGSAGTGKSVVLRELVKQFKMKYRDNVGVTAPTGMAACNIQGQTIFKFLEIAMGNQPVDVLVKRIESVSQKLRKWQQLQVLIIDEISMISGDLFDKLEEVARRVRRNNKPFGGIQIVCSGDFFQLPPVGKANVKPKLCFQANAWIKVIEKTIVLKQVFRQKGDTELIDMLNALRLGELTTTIVNKFKSLSRSVEYTDGIEPTELYPRKDDVARSNNRRMQRLPGETVHFKAIDYAANENYRDQFNQLMCEEELSLKEGAQVMNIKNIDDELVNGSLGTVLFFTTQGLFFKILSLYDELDVDDAQMLGELRLLRKKIGHTDEWSESDLKIIEKIPDSRKPKFEALVQIAIQETTEKLLPVVNFNFNGRYEAKLVQRQDFPIDVSSRSGAEKPYREQLPLILAWAMSIHKSQGQTLPRVKIDLARIFEFGQAYVALSRAVSKDHLEVKGFSADKVKTSQDVIDFYKKITS</sequence>
<evidence type="ECO:0000259" key="14">
    <source>
        <dbReference type="SMART" id="SM00382"/>
    </source>
</evidence>
<dbReference type="InterPro" id="IPR048293">
    <property type="entry name" value="PIF1_RRM3_pfh1"/>
</dbReference>
<dbReference type="SUPFAM" id="SSF52540">
    <property type="entry name" value="P-loop containing nucleoside triphosphate hydrolases"/>
    <property type="match status" value="2"/>
</dbReference>
<keyword evidence="10 12" id="KW-0413">Isomerase</keyword>
<protein>
    <recommendedName>
        <fullName evidence="12">ATP-dependent DNA helicase PIF1</fullName>
        <ecNumber evidence="12">5.6.2.3</ecNumber>
    </recommendedName>
    <alternativeName>
        <fullName evidence="12">DNA 5'-3' helicase PIF1</fullName>
    </alternativeName>
    <alternativeName>
        <fullName evidence="12">DNA repair and recombination helicase PIF1</fullName>
    </alternativeName>
</protein>
<dbReference type="CDD" id="cd18037">
    <property type="entry name" value="DEXSc_Pif1_like"/>
    <property type="match status" value="1"/>
</dbReference>
<keyword evidence="11 12" id="KW-0539">Nucleus</keyword>
<dbReference type="InterPro" id="IPR049163">
    <property type="entry name" value="Pif1-like_2B_dom"/>
</dbReference>
<evidence type="ECO:0000256" key="1">
    <source>
        <dbReference type="ARBA" id="ARBA00022741"/>
    </source>
</evidence>
<dbReference type="HAMAP" id="MF_03176">
    <property type="entry name" value="PIF1"/>
    <property type="match status" value="1"/>
</dbReference>
<feature type="compositionally biased region" description="Polar residues" evidence="13">
    <location>
        <begin position="115"/>
        <end position="132"/>
    </location>
</feature>
<evidence type="ECO:0000256" key="11">
    <source>
        <dbReference type="ARBA" id="ARBA00023242"/>
    </source>
</evidence>
<dbReference type="CDD" id="cd18809">
    <property type="entry name" value="SF1_C_RecD"/>
    <property type="match status" value="1"/>
</dbReference>
<dbReference type="InterPro" id="IPR051055">
    <property type="entry name" value="PIF1_helicase"/>
</dbReference>
<evidence type="ECO:0000256" key="10">
    <source>
        <dbReference type="ARBA" id="ARBA00023235"/>
    </source>
</evidence>
<evidence type="ECO:0000256" key="7">
    <source>
        <dbReference type="ARBA" id="ARBA00023128"/>
    </source>
</evidence>
<evidence type="ECO:0000313" key="16">
    <source>
        <dbReference type="Proteomes" id="UP001497383"/>
    </source>
</evidence>
<keyword evidence="7 12" id="KW-0496">Mitochondrion</keyword>
<comment type="similarity">
    <text evidence="12">Belongs to the helicase family. PIF1 subfamily.</text>
</comment>
<dbReference type="InterPro" id="IPR003593">
    <property type="entry name" value="AAA+_ATPase"/>
</dbReference>
<evidence type="ECO:0000256" key="5">
    <source>
        <dbReference type="ARBA" id="ARBA00022840"/>
    </source>
</evidence>
<feature type="compositionally biased region" description="Acidic residues" evidence="13">
    <location>
        <begin position="53"/>
        <end position="66"/>
    </location>
</feature>
<proteinExistence type="inferred from homology"/>